<evidence type="ECO:0000313" key="3">
    <source>
        <dbReference type="WBParaSite" id="ACRNAN_scaffold17987.g31672.t1"/>
    </source>
</evidence>
<sequence length="200" mass="23611">MGLEKEDEEDEYYDDTSTIPHTATERWKRVHRNPRIATPDVATETPLKTSKEAEEQEMEAEDSQEVQIDMIKDISTKVSLIHSGRRMAGKRFHEAIRKEFGEDTPELLKRSIRKEFALTPLETIEVFHAMNLSMRKQRILRSMLRWMMPNRNIFASENRCQQILKEMCQSFKVKPSEPIEFKDEKRKRSEGRRLPSGRSE</sequence>
<evidence type="ECO:0000313" key="2">
    <source>
        <dbReference type="Proteomes" id="UP000887540"/>
    </source>
</evidence>
<evidence type="ECO:0000256" key="1">
    <source>
        <dbReference type="SAM" id="MobiDB-lite"/>
    </source>
</evidence>
<dbReference type="WBParaSite" id="ACRNAN_scaffold17987.g31672.t1">
    <property type="protein sequence ID" value="ACRNAN_scaffold17987.g31672.t1"/>
    <property type="gene ID" value="ACRNAN_scaffold17987.g31672"/>
</dbReference>
<dbReference type="Proteomes" id="UP000887540">
    <property type="component" value="Unplaced"/>
</dbReference>
<organism evidence="2 3">
    <name type="scientific">Acrobeloides nanus</name>
    <dbReference type="NCBI Taxonomy" id="290746"/>
    <lineage>
        <taxon>Eukaryota</taxon>
        <taxon>Metazoa</taxon>
        <taxon>Ecdysozoa</taxon>
        <taxon>Nematoda</taxon>
        <taxon>Chromadorea</taxon>
        <taxon>Rhabditida</taxon>
        <taxon>Tylenchina</taxon>
        <taxon>Cephalobomorpha</taxon>
        <taxon>Cephaloboidea</taxon>
        <taxon>Cephalobidae</taxon>
        <taxon>Acrobeloides</taxon>
    </lineage>
</organism>
<feature type="compositionally biased region" description="Acidic residues" evidence="1">
    <location>
        <begin position="1"/>
        <end position="14"/>
    </location>
</feature>
<name>A0A914D3Q4_9BILA</name>
<reference evidence="3" key="1">
    <citation type="submission" date="2022-11" db="UniProtKB">
        <authorList>
            <consortium name="WormBaseParasite"/>
        </authorList>
    </citation>
    <scope>IDENTIFICATION</scope>
</reference>
<feature type="compositionally biased region" description="Acidic residues" evidence="1">
    <location>
        <begin position="54"/>
        <end position="63"/>
    </location>
</feature>
<feature type="region of interest" description="Disordered" evidence="1">
    <location>
        <begin position="1"/>
        <end position="63"/>
    </location>
</feature>
<accession>A0A914D3Q4</accession>
<proteinExistence type="predicted"/>
<dbReference type="AlphaFoldDB" id="A0A914D3Q4"/>
<protein>
    <submittedName>
        <fullName evidence="3">Uncharacterized protein</fullName>
    </submittedName>
</protein>
<keyword evidence="2" id="KW-1185">Reference proteome</keyword>
<feature type="region of interest" description="Disordered" evidence="1">
    <location>
        <begin position="179"/>
        <end position="200"/>
    </location>
</feature>